<name>A0A0F9FSS0_9ZZZZ</name>
<reference evidence="1" key="1">
    <citation type="journal article" date="2015" name="Nature">
        <title>Complex archaea that bridge the gap between prokaryotes and eukaryotes.</title>
        <authorList>
            <person name="Spang A."/>
            <person name="Saw J.H."/>
            <person name="Jorgensen S.L."/>
            <person name="Zaremba-Niedzwiedzka K."/>
            <person name="Martijn J."/>
            <person name="Lind A.E."/>
            <person name="van Eijk R."/>
            <person name="Schleper C."/>
            <person name="Guy L."/>
            <person name="Ettema T.J."/>
        </authorList>
    </citation>
    <scope>NUCLEOTIDE SEQUENCE</scope>
</reference>
<organism evidence="1">
    <name type="scientific">marine sediment metagenome</name>
    <dbReference type="NCBI Taxonomy" id="412755"/>
    <lineage>
        <taxon>unclassified sequences</taxon>
        <taxon>metagenomes</taxon>
        <taxon>ecological metagenomes</taxon>
    </lineage>
</organism>
<dbReference type="EMBL" id="LAZR01029153">
    <property type="protein sequence ID" value="KKL60415.1"/>
    <property type="molecule type" value="Genomic_DNA"/>
</dbReference>
<proteinExistence type="predicted"/>
<dbReference type="AlphaFoldDB" id="A0A0F9FSS0"/>
<comment type="caution">
    <text evidence="1">The sequence shown here is derived from an EMBL/GenBank/DDBJ whole genome shotgun (WGS) entry which is preliminary data.</text>
</comment>
<accession>A0A0F9FSS0</accession>
<protein>
    <submittedName>
        <fullName evidence="1">Uncharacterized protein</fullName>
    </submittedName>
</protein>
<sequence length="105" mass="11783">MTSDIGQVVKKFAEQHAAVLKKLEKTASWGDHQVEIKVEMLAAKVVDMSLRCRSCGSWMRNRHIADSGIDVIKAAAMMVESFTGFHEDDCEEARRVNIVRDVMTS</sequence>
<gene>
    <name evidence="1" type="ORF">LCGC14_2205540</name>
</gene>
<evidence type="ECO:0000313" key="1">
    <source>
        <dbReference type="EMBL" id="KKL60415.1"/>
    </source>
</evidence>